<keyword evidence="1" id="KW-0472">Membrane</keyword>
<protein>
    <submittedName>
        <fullName evidence="2">Uncharacterized protein</fullName>
    </submittedName>
</protein>
<name>B0BZ92_ACAM1</name>
<organism evidence="2 3">
    <name type="scientific">Acaryochloris marina (strain MBIC 11017)</name>
    <dbReference type="NCBI Taxonomy" id="329726"/>
    <lineage>
        <taxon>Bacteria</taxon>
        <taxon>Bacillati</taxon>
        <taxon>Cyanobacteriota</taxon>
        <taxon>Cyanophyceae</taxon>
        <taxon>Acaryochloridales</taxon>
        <taxon>Acaryochloridaceae</taxon>
        <taxon>Acaryochloris</taxon>
    </lineage>
</organism>
<dbReference type="STRING" id="329726.AM1_4561"/>
<keyword evidence="3" id="KW-1185">Reference proteome</keyword>
<proteinExistence type="predicted"/>
<sequence length="69" mass="7657">MFSPTHPFSKVPPILFKPEQLELLVSLAILPILVALLGQQQLFRCLTTLGTWSESLLQGVALPFLDLPE</sequence>
<gene>
    <name evidence="2" type="ordered locus">AM1_4561</name>
</gene>
<dbReference type="Proteomes" id="UP000000268">
    <property type="component" value="Chromosome"/>
</dbReference>
<accession>B0BZ92</accession>
<dbReference type="OrthoDB" id="9848007at2"/>
<evidence type="ECO:0000313" key="3">
    <source>
        <dbReference type="Proteomes" id="UP000000268"/>
    </source>
</evidence>
<dbReference type="KEGG" id="amr:AM1_4561"/>
<reference evidence="2 3" key="1">
    <citation type="journal article" date="2008" name="Proc. Natl. Acad. Sci. U.S.A.">
        <title>Niche adaptation and genome expansion in the chlorophyll d-producing cyanobacterium Acaryochloris marina.</title>
        <authorList>
            <person name="Swingley W.D."/>
            <person name="Chen M."/>
            <person name="Cheung P.C."/>
            <person name="Conrad A.L."/>
            <person name="Dejesa L.C."/>
            <person name="Hao J."/>
            <person name="Honchak B.M."/>
            <person name="Karbach L.E."/>
            <person name="Kurdoglu A."/>
            <person name="Lahiri S."/>
            <person name="Mastrian S.D."/>
            <person name="Miyashita H."/>
            <person name="Page L."/>
            <person name="Ramakrishna P."/>
            <person name="Satoh S."/>
            <person name="Sattley W.M."/>
            <person name="Shimada Y."/>
            <person name="Taylor H.L."/>
            <person name="Tomo T."/>
            <person name="Tsuchiya T."/>
            <person name="Wang Z.T."/>
            <person name="Raymond J."/>
            <person name="Mimuro M."/>
            <person name="Blankenship R.E."/>
            <person name="Touchman J.W."/>
        </authorList>
    </citation>
    <scope>NUCLEOTIDE SEQUENCE [LARGE SCALE GENOMIC DNA]</scope>
    <source>
        <strain evidence="3">MBIC 11017</strain>
    </source>
</reference>
<keyword evidence="1" id="KW-0812">Transmembrane</keyword>
<evidence type="ECO:0000256" key="1">
    <source>
        <dbReference type="SAM" id="Phobius"/>
    </source>
</evidence>
<evidence type="ECO:0000313" key="2">
    <source>
        <dbReference type="EMBL" id="ABW29536.1"/>
    </source>
</evidence>
<feature type="transmembrane region" description="Helical" evidence="1">
    <location>
        <begin position="20"/>
        <end position="38"/>
    </location>
</feature>
<keyword evidence="1" id="KW-1133">Transmembrane helix</keyword>
<dbReference type="EMBL" id="CP000828">
    <property type="protein sequence ID" value="ABW29536.1"/>
    <property type="molecule type" value="Genomic_DNA"/>
</dbReference>
<dbReference type="RefSeq" id="WP_010472075.1">
    <property type="nucleotide sequence ID" value="NC_009925.1"/>
</dbReference>
<dbReference type="AlphaFoldDB" id="B0BZ92"/>
<dbReference type="HOGENOM" id="CLU_2766337_0_0_3"/>